<dbReference type="Gene3D" id="1.10.510.10">
    <property type="entry name" value="Transferase(Phosphotransferase) domain 1"/>
    <property type="match status" value="1"/>
</dbReference>
<keyword evidence="3" id="KW-0418">Kinase</keyword>
<organism evidence="10">
    <name type="scientific">Gobiocypris rarus</name>
    <name type="common">Chinese rare minnow</name>
    <dbReference type="NCBI Taxonomy" id="143606"/>
    <lineage>
        <taxon>Eukaryota</taxon>
        <taxon>Metazoa</taxon>
        <taxon>Chordata</taxon>
        <taxon>Craniata</taxon>
        <taxon>Vertebrata</taxon>
        <taxon>Euteleostomi</taxon>
        <taxon>Actinopterygii</taxon>
        <taxon>Neopterygii</taxon>
        <taxon>Teleostei</taxon>
        <taxon>Ostariophysi</taxon>
        <taxon>Cypriniformes</taxon>
        <taxon>Gobionidae</taxon>
        <taxon>Sarcocheilichthyinae</taxon>
        <taxon>Gobiocypris</taxon>
    </lineage>
</organism>
<dbReference type="InterPro" id="IPR008271">
    <property type="entry name" value="Ser/Thr_kinase_AS"/>
</dbReference>
<keyword evidence="5" id="KW-0694">RNA-binding</keyword>
<dbReference type="PANTHER" id="PTHR11042">
    <property type="entry name" value="EUKARYOTIC TRANSLATION INITIATION FACTOR 2-ALPHA KINASE EIF2-ALPHA KINASE -RELATED"/>
    <property type="match status" value="1"/>
</dbReference>
<feature type="region of interest" description="Disordered" evidence="7">
    <location>
        <begin position="224"/>
        <end position="272"/>
    </location>
</feature>
<dbReference type="InterPro" id="IPR050339">
    <property type="entry name" value="CC_SR_Kinase"/>
</dbReference>
<dbReference type="SUPFAM" id="SSF56112">
    <property type="entry name" value="Protein kinase-like (PK-like)"/>
    <property type="match status" value="1"/>
</dbReference>
<name>B4X9W1_GOBRA</name>
<dbReference type="SMART" id="SM00550">
    <property type="entry name" value="Zalpha"/>
    <property type="match status" value="2"/>
</dbReference>
<dbReference type="InterPro" id="IPR011009">
    <property type="entry name" value="Kinase-like_dom_sf"/>
</dbReference>
<dbReference type="AlphaFoldDB" id="B4X9W1"/>
<dbReference type="InterPro" id="IPR036390">
    <property type="entry name" value="WH_DNA-bd_sf"/>
</dbReference>
<accession>B4X9W1</accession>
<evidence type="ECO:0000256" key="1">
    <source>
        <dbReference type="ARBA" id="ARBA00022679"/>
    </source>
</evidence>
<dbReference type="Pfam" id="PF02295">
    <property type="entry name" value="z-alpha"/>
    <property type="match status" value="2"/>
</dbReference>
<dbReference type="InterPro" id="IPR042371">
    <property type="entry name" value="Z_dom"/>
</dbReference>
<protein>
    <submittedName>
        <fullName evidence="10">PKZ</fullName>
    </submittedName>
</protein>
<dbReference type="SMART" id="SM00220">
    <property type="entry name" value="S_TKc"/>
    <property type="match status" value="1"/>
</dbReference>
<evidence type="ECO:0000256" key="5">
    <source>
        <dbReference type="ARBA" id="ARBA00022884"/>
    </source>
</evidence>
<feature type="domain" description="Protein kinase" evidence="8">
    <location>
        <begin position="159"/>
        <end position="491"/>
    </location>
</feature>
<dbReference type="InterPro" id="IPR000719">
    <property type="entry name" value="Prot_kinase_dom"/>
</dbReference>
<dbReference type="Gene3D" id="3.30.200.20">
    <property type="entry name" value="Phosphorylase Kinase, domain 1"/>
    <property type="match status" value="1"/>
</dbReference>
<dbReference type="GO" id="GO:0005524">
    <property type="term" value="F:ATP binding"/>
    <property type="evidence" value="ECO:0007669"/>
    <property type="project" value="UniProtKB-KW"/>
</dbReference>
<evidence type="ECO:0000256" key="7">
    <source>
        <dbReference type="SAM" id="MobiDB-lite"/>
    </source>
</evidence>
<dbReference type="FunFam" id="1.10.510.10:FF:000939">
    <property type="entry name" value="Z-DNA binding protein kinase"/>
    <property type="match status" value="1"/>
</dbReference>
<dbReference type="PROSITE" id="PS00108">
    <property type="entry name" value="PROTEIN_KINASE_ST"/>
    <property type="match status" value="1"/>
</dbReference>
<dbReference type="PROSITE" id="PS50011">
    <property type="entry name" value="PROTEIN_KINASE_DOM"/>
    <property type="match status" value="1"/>
</dbReference>
<dbReference type="GO" id="GO:0003723">
    <property type="term" value="F:RNA binding"/>
    <property type="evidence" value="ECO:0007669"/>
    <property type="project" value="UniProtKB-KW"/>
</dbReference>
<evidence type="ECO:0000256" key="4">
    <source>
        <dbReference type="ARBA" id="ARBA00022840"/>
    </source>
</evidence>
<feature type="compositionally biased region" description="Polar residues" evidence="7">
    <location>
        <begin position="224"/>
        <end position="243"/>
    </location>
</feature>
<evidence type="ECO:0000256" key="3">
    <source>
        <dbReference type="ARBA" id="ARBA00022777"/>
    </source>
</evidence>
<evidence type="ECO:0000259" key="9">
    <source>
        <dbReference type="PROSITE" id="PS50139"/>
    </source>
</evidence>
<feature type="compositionally biased region" description="Acidic residues" evidence="7">
    <location>
        <begin position="252"/>
        <end position="269"/>
    </location>
</feature>
<feature type="domain" description="Z-binding" evidence="9">
    <location>
        <begin position="1"/>
        <end position="64"/>
    </location>
</feature>
<dbReference type="Pfam" id="PF00069">
    <property type="entry name" value="Pkinase"/>
    <property type="match status" value="2"/>
</dbReference>
<dbReference type="InterPro" id="IPR036388">
    <property type="entry name" value="WH-like_DNA-bd_sf"/>
</dbReference>
<dbReference type="GO" id="GO:0003726">
    <property type="term" value="F:double-stranded RNA adenosine deaminase activity"/>
    <property type="evidence" value="ECO:0007669"/>
    <property type="project" value="InterPro"/>
</dbReference>
<dbReference type="GO" id="GO:0004694">
    <property type="term" value="F:eukaryotic translation initiation factor 2alpha kinase activity"/>
    <property type="evidence" value="ECO:0007669"/>
    <property type="project" value="TreeGrafter"/>
</dbReference>
<evidence type="ECO:0000313" key="10">
    <source>
        <dbReference type="EMBL" id="ABV26701.1"/>
    </source>
</evidence>
<evidence type="ECO:0000256" key="6">
    <source>
        <dbReference type="ARBA" id="ARBA00037982"/>
    </source>
</evidence>
<keyword evidence="1" id="KW-0808">Transferase</keyword>
<dbReference type="PROSITE" id="PS50139">
    <property type="entry name" value="Z_BINDING"/>
    <property type="match status" value="1"/>
</dbReference>
<reference evidence="10" key="1">
    <citation type="journal article" date="2008" name="Fish Shellfish Immunol.">
        <title>Molecular cloning, characterization and expression analysis of the PKZ gene in rare minnow Gobiocypris rarus.</title>
        <authorList>
            <person name="Su J."/>
            <person name="Zhu Z."/>
            <person name="Wang Y."/>
        </authorList>
    </citation>
    <scope>NUCLEOTIDE SEQUENCE</scope>
</reference>
<dbReference type="SUPFAM" id="SSF46785">
    <property type="entry name" value="Winged helix' DNA-binding domain"/>
    <property type="match status" value="2"/>
</dbReference>
<dbReference type="EMBL" id="EF661570">
    <property type="protein sequence ID" value="ABV26701.1"/>
    <property type="molecule type" value="mRNA"/>
</dbReference>
<dbReference type="PANTHER" id="PTHR11042:SF166">
    <property type="entry name" value="EUKARYOTIC TRANSLATION INITIATION FACTOR 2-ALPHA KINASE 3"/>
    <property type="match status" value="1"/>
</dbReference>
<dbReference type="Gene3D" id="1.10.10.10">
    <property type="entry name" value="Winged helix-like DNA-binding domain superfamily/Winged helix DNA-binding domain"/>
    <property type="match status" value="2"/>
</dbReference>
<evidence type="ECO:0000256" key="2">
    <source>
        <dbReference type="ARBA" id="ARBA00022741"/>
    </source>
</evidence>
<comment type="similarity">
    <text evidence="6">Belongs to the protein kinase superfamily. Ser/Thr protein kinase family. GCN2 subfamily.</text>
</comment>
<keyword evidence="4" id="KW-0067">ATP-binding</keyword>
<proteinExistence type="evidence at transcript level"/>
<sequence>MSDETEMERKILDFLGRNGKSKALIISKEFGLNRSTVNRHLYKLQKSKQVFGTNETPPVWDLMEKRNEIKPEERSPTTRDTCEEKRVRDLLRSGGLKAHQIATELGQPTKPIKKQLYSLEQEGKVQKCAKTSIWTLNEEESYEESDHRLGSNSGLSQCFDVISVLGKGGFGWVYKVKHKFDGKIYAVKKVVLTPEADSEVKALARLDHPHIVRYITCWPDSENCTSTQERNKVSKTSGSSSDVVTFERSGCEENDDDADDDDDEDDDVSDVTSGMASLGVTAESASAAGPSGNLDSLNHSKMYLLIQMEFCEGGTLTTWIKDRNLRNKQRNTEEIHKVFHEIIIGVEYIHSNNLIHRDLKPDNILFGTDGKVKIGDFGLVAAQTNHSGDPIERSKKRGTLQYMSPEQENKRNYNEKTDIFPLGLVWFEMLWKLSTGMERVKLWKDLRNQRFPEGFCDSYPTENKFIKEMLSVTPEDRPHAKDIKEKLEMFFPLDQNLLSQKTI</sequence>
<dbReference type="GO" id="GO:0005634">
    <property type="term" value="C:nucleus"/>
    <property type="evidence" value="ECO:0007669"/>
    <property type="project" value="TreeGrafter"/>
</dbReference>
<dbReference type="GO" id="GO:0005737">
    <property type="term" value="C:cytoplasm"/>
    <property type="evidence" value="ECO:0007669"/>
    <property type="project" value="TreeGrafter"/>
</dbReference>
<keyword evidence="2" id="KW-0547">Nucleotide-binding</keyword>
<evidence type="ECO:0000259" key="8">
    <source>
        <dbReference type="PROSITE" id="PS50011"/>
    </source>
</evidence>